<dbReference type="STRING" id="1754190.A0A1Y2AMM2"/>
<accession>A0A1Y2AMM2</accession>
<dbReference type="Proteomes" id="UP000193920">
    <property type="component" value="Unassembled WGS sequence"/>
</dbReference>
<dbReference type="SUPFAM" id="SSF53659">
    <property type="entry name" value="Isocitrate/Isopropylmalate dehydrogenase-like"/>
    <property type="match status" value="1"/>
</dbReference>
<dbReference type="Gene3D" id="3.40.718.10">
    <property type="entry name" value="Isopropylmalate Dehydrogenase"/>
    <property type="match status" value="1"/>
</dbReference>
<dbReference type="AlphaFoldDB" id="A0A1Y2AMM2"/>
<proteinExistence type="predicted"/>
<sequence length="217" mass="24003">MFGDILSDECSVIPGSLGLLPKCKFKWLGEAKAIEKAVAKVLDDEKHGGLNIRTKELGGNATTTEIGDAICKALADELNQLILKIFADQVEVDSTGHLIPSSLKFKRRPMTLSPYDVRPGDMVCVKVDWTIASELTWKGMEKTYNAMGRPGVNRNDRFWLAIDHTVDPSINDQPKPKALIKASRDFQKEAGIKDLHGPNETISFILISIVIVLFQVK</sequence>
<protein>
    <submittedName>
        <fullName evidence="2">Uncharacterized protein</fullName>
    </submittedName>
</protein>
<evidence type="ECO:0000313" key="2">
    <source>
        <dbReference type="EMBL" id="ORY23829.1"/>
    </source>
</evidence>
<name>A0A1Y2AMM2_9FUNG</name>
<dbReference type="EMBL" id="MCOG01000229">
    <property type="protein sequence ID" value="ORY23829.1"/>
    <property type="molecule type" value="Genomic_DNA"/>
</dbReference>
<organism evidence="2 3">
    <name type="scientific">Neocallimastix californiae</name>
    <dbReference type="NCBI Taxonomy" id="1754190"/>
    <lineage>
        <taxon>Eukaryota</taxon>
        <taxon>Fungi</taxon>
        <taxon>Fungi incertae sedis</taxon>
        <taxon>Chytridiomycota</taxon>
        <taxon>Chytridiomycota incertae sedis</taxon>
        <taxon>Neocallimastigomycetes</taxon>
        <taxon>Neocallimastigales</taxon>
        <taxon>Neocallimastigaceae</taxon>
        <taxon>Neocallimastix</taxon>
    </lineage>
</organism>
<evidence type="ECO:0000313" key="3">
    <source>
        <dbReference type="Proteomes" id="UP000193920"/>
    </source>
</evidence>
<dbReference type="SUPFAM" id="SSF53732">
    <property type="entry name" value="Aconitase iron-sulfur domain"/>
    <property type="match status" value="1"/>
</dbReference>
<gene>
    <name evidence="2" type="ORF">LY90DRAFT_514822</name>
</gene>
<evidence type="ECO:0000256" key="1">
    <source>
        <dbReference type="ARBA" id="ARBA00023004"/>
    </source>
</evidence>
<dbReference type="InterPro" id="IPR015931">
    <property type="entry name" value="Acnase/IPM_dHydase_lsu_aba_1/3"/>
</dbReference>
<keyword evidence="1" id="KW-0408">Iron</keyword>
<reference evidence="2 3" key="1">
    <citation type="submission" date="2016-08" db="EMBL/GenBank/DDBJ databases">
        <title>A Parts List for Fungal Cellulosomes Revealed by Comparative Genomics.</title>
        <authorList>
            <consortium name="DOE Joint Genome Institute"/>
            <person name="Haitjema C.H."/>
            <person name="Gilmore S.P."/>
            <person name="Henske J.K."/>
            <person name="Solomon K.V."/>
            <person name="De Groot R."/>
            <person name="Kuo A."/>
            <person name="Mondo S.J."/>
            <person name="Salamov A.A."/>
            <person name="Labutti K."/>
            <person name="Zhao Z."/>
            <person name="Chiniquy J."/>
            <person name="Barry K."/>
            <person name="Brewer H.M."/>
            <person name="Purvine S.O."/>
            <person name="Wright A.T."/>
            <person name="Boxma B."/>
            <person name="Van Alen T."/>
            <person name="Hackstein J.H."/>
            <person name="Baker S.E."/>
            <person name="Grigoriev I.V."/>
            <person name="O'Malley M.A."/>
        </authorList>
    </citation>
    <scope>NUCLEOTIDE SEQUENCE [LARGE SCALE GENOMIC DNA]</scope>
    <source>
        <strain evidence="2 3">G1</strain>
    </source>
</reference>
<dbReference type="Gene3D" id="3.30.499.10">
    <property type="entry name" value="Aconitase, domain 3"/>
    <property type="match status" value="1"/>
</dbReference>
<dbReference type="InterPro" id="IPR036008">
    <property type="entry name" value="Aconitase_4Fe-4S_dom"/>
</dbReference>
<comment type="caution">
    <text evidence="2">The sequence shown here is derived from an EMBL/GenBank/DDBJ whole genome shotgun (WGS) entry which is preliminary data.</text>
</comment>
<dbReference type="OrthoDB" id="419183at2759"/>
<keyword evidence="3" id="KW-1185">Reference proteome</keyword>